<gene>
    <name evidence="2" type="ORF">H8B04_05825</name>
</gene>
<dbReference type="Pfam" id="PF01476">
    <property type="entry name" value="LysM"/>
    <property type="match status" value="2"/>
</dbReference>
<dbReference type="Gene3D" id="3.10.350.10">
    <property type="entry name" value="LysM domain"/>
    <property type="match status" value="2"/>
</dbReference>
<dbReference type="InterPro" id="IPR023346">
    <property type="entry name" value="Lysozyme-like_dom_sf"/>
</dbReference>
<evidence type="ECO:0000313" key="3">
    <source>
        <dbReference type="Proteomes" id="UP000651271"/>
    </source>
</evidence>
<evidence type="ECO:0000259" key="1">
    <source>
        <dbReference type="PROSITE" id="PS51782"/>
    </source>
</evidence>
<comment type="caution">
    <text evidence="2">The sequence shown here is derived from an EMBL/GenBank/DDBJ whole genome shotgun (WGS) entry which is preliminary data.</text>
</comment>
<keyword evidence="3" id="KW-1185">Reference proteome</keyword>
<accession>A0ABR7YCQ3</accession>
<dbReference type="InterPro" id="IPR036779">
    <property type="entry name" value="LysM_dom_sf"/>
</dbReference>
<reference evidence="2 3" key="1">
    <citation type="submission" date="2020-08" db="EMBL/GenBank/DDBJ databases">
        <title>Sphingobacterium sp. DN04309 isolated from aquaculture water.</title>
        <authorList>
            <person name="Zhang M."/>
        </authorList>
    </citation>
    <scope>NUCLEOTIDE SEQUENCE [LARGE SCALE GENOMIC DNA]</scope>
    <source>
        <strain evidence="2 3">DN04309</strain>
    </source>
</reference>
<dbReference type="SMART" id="SM00257">
    <property type="entry name" value="LysM"/>
    <property type="match status" value="2"/>
</dbReference>
<organism evidence="2 3">
    <name type="scientific">Sphingobacterium litopenaei</name>
    <dbReference type="NCBI Taxonomy" id="2763500"/>
    <lineage>
        <taxon>Bacteria</taxon>
        <taxon>Pseudomonadati</taxon>
        <taxon>Bacteroidota</taxon>
        <taxon>Sphingobacteriia</taxon>
        <taxon>Sphingobacteriales</taxon>
        <taxon>Sphingobacteriaceae</taxon>
        <taxon>Sphingobacterium</taxon>
    </lineage>
</organism>
<dbReference type="SUPFAM" id="SSF54106">
    <property type="entry name" value="LysM domain"/>
    <property type="match status" value="2"/>
</dbReference>
<dbReference type="PANTHER" id="PTHR33734">
    <property type="entry name" value="LYSM DOMAIN-CONTAINING GPI-ANCHORED PROTEIN 2"/>
    <property type="match status" value="1"/>
</dbReference>
<proteinExistence type="predicted"/>
<dbReference type="PROSITE" id="PS51782">
    <property type="entry name" value="LYSM"/>
    <property type="match status" value="2"/>
</dbReference>
<dbReference type="CDD" id="cd00118">
    <property type="entry name" value="LysM"/>
    <property type="match status" value="2"/>
</dbReference>
<evidence type="ECO:0000313" key="2">
    <source>
        <dbReference type="EMBL" id="MBD1429087.1"/>
    </source>
</evidence>
<dbReference type="Gene3D" id="1.10.530.10">
    <property type="match status" value="1"/>
</dbReference>
<dbReference type="Pfam" id="PF01464">
    <property type="entry name" value="SLT"/>
    <property type="match status" value="1"/>
</dbReference>
<feature type="domain" description="LysM" evidence="1">
    <location>
        <begin position="431"/>
        <end position="475"/>
    </location>
</feature>
<dbReference type="CDD" id="cd16894">
    <property type="entry name" value="MltD-like"/>
    <property type="match status" value="1"/>
</dbReference>
<dbReference type="EMBL" id="JACOIJ010000007">
    <property type="protein sequence ID" value="MBD1429087.1"/>
    <property type="molecule type" value="Genomic_DNA"/>
</dbReference>
<dbReference type="SUPFAM" id="SSF53955">
    <property type="entry name" value="Lysozyme-like"/>
    <property type="match status" value="1"/>
</dbReference>
<name>A0ABR7YCQ3_9SPHI</name>
<sequence length="478" mass="54070">MKKSLYTVLLTTIISVHITKAQTAYKDLIGDDYYNQTTFATSMDEHKALLVELDSIKKNVDVKVDVSIEDANTLRRMKASVKTIPLDYNSQVKFFIDKYVSSNYRPYMNRMLGLSKHYFKVYDQILGEMGIPEEVKYLSLVESSLNPHLVSSAGAVGPWQFIYTTARIYDLDMNSHIDERKDIYSATYAVSKYLKESYNQFNDWLLALASYNCGRGCVQRAIQRSGMTNPTFWELSPYLPKETQNYIPKYVAMTYVLSNASTLGIEPAKTELDFETRVVMVDKAVNMRHIAEAVNVEVSHIKHYNPAYKKDVINGTVDKPKRLFIPVTPQLNDSLLYVALHAPSSIQLAIKEEPEMQLANVSQKYKVRKGETLSSLSKKFGVTVQNLKAWNGLKNNSLVVGRSLVVAQPINSTLAKNVSKSIVKTEKSRTAYYVVQKGDSLDRIARKFEGSTVSKIKEDNALKNSVIKPGMKLKIRKG</sequence>
<dbReference type="InterPro" id="IPR008258">
    <property type="entry name" value="Transglycosylase_SLT_dom_1"/>
</dbReference>
<protein>
    <submittedName>
        <fullName evidence="2">LysM peptidoglycan-binding domain-containing protein</fullName>
    </submittedName>
</protein>
<dbReference type="RefSeq" id="WP_165291702.1">
    <property type="nucleotide sequence ID" value="NZ_JACOIJ010000007.1"/>
</dbReference>
<feature type="domain" description="LysM" evidence="1">
    <location>
        <begin position="363"/>
        <end position="406"/>
    </location>
</feature>
<dbReference type="InterPro" id="IPR018392">
    <property type="entry name" value="LysM"/>
</dbReference>
<dbReference type="PANTHER" id="PTHR33734:SF22">
    <property type="entry name" value="MEMBRANE-BOUND LYTIC MUREIN TRANSGLYCOSYLASE D"/>
    <property type="match status" value="1"/>
</dbReference>
<dbReference type="Proteomes" id="UP000651271">
    <property type="component" value="Unassembled WGS sequence"/>
</dbReference>